<dbReference type="AlphaFoldDB" id="A0A9N9S346"/>
<dbReference type="InterPro" id="IPR036770">
    <property type="entry name" value="Ankyrin_rpt-contain_sf"/>
</dbReference>
<evidence type="ECO:0000313" key="1">
    <source>
        <dbReference type="EMBL" id="CAG9808350.1"/>
    </source>
</evidence>
<dbReference type="Proteomes" id="UP001153620">
    <property type="component" value="Chromosome 3"/>
</dbReference>
<name>A0A9N9S346_9DIPT</name>
<protein>
    <submittedName>
        <fullName evidence="1">Uncharacterized protein</fullName>
    </submittedName>
</protein>
<gene>
    <name evidence="1" type="ORF">CHIRRI_LOCUS11192</name>
</gene>
<dbReference type="EMBL" id="OU895879">
    <property type="protein sequence ID" value="CAG9808350.1"/>
    <property type="molecule type" value="Genomic_DNA"/>
</dbReference>
<organism evidence="1 2">
    <name type="scientific">Chironomus riparius</name>
    <dbReference type="NCBI Taxonomy" id="315576"/>
    <lineage>
        <taxon>Eukaryota</taxon>
        <taxon>Metazoa</taxon>
        <taxon>Ecdysozoa</taxon>
        <taxon>Arthropoda</taxon>
        <taxon>Hexapoda</taxon>
        <taxon>Insecta</taxon>
        <taxon>Pterygota</taxon>
        <taxon>Neoptera</taxon>
        <taxon>Endopterygota</taxon>
        <taxon>Diptera</taxon>
        <taxon>Nematocera</taxon>
        <taxon>Chironomoidea</taxon>
        <taxon>Chironomidae</taxon>
        <taxon>Chironominae</taxon>
        <taxon>Chironomus</taxon>
    </lineage>
</organism>
<reference evidence="1" key="1">
    <citation type="submission" date="2022-01" db="EMBL/GenBank/DDBJ databases">
        <authorList>
            <person name="King R."/>
        </authorList>
    </citation>
    <scope>NUCLEOTIDE SEQUENCE</scope>
</reference>
<evidence type="ECO:0000313" key="2">
    <source>
        <dbReference type="Proteomes" id="UP001153620"/>
    </source>
</evidence>
<dbReference type="SUPFAM" id="SSF48403">
    <property type="entry name" value="Ankyrin repeat"/>
    <property type="match status" value="1"/>
</dbReference>
<accession>A0A9N9S346</accession>
<reference evidence="1" key="2">
    <citation type="submission" date="2022-10" db="EMBL/GenBank/DDBJ databases">
        <authorList>
            <consortium name="ENA_rothamsted_submissions"/>
            <consortium name="culmorum"/>
            <person name="King R."/>
        </authorList>
    </citation>
    <scope>NUCLEOTIDE SEQUENCE</scope>
</reference>
<proteinExistence type="predicted"/>
<keyword evidence="2" id="KW-1185">Reference proteome</keyword>
<sequence>MSCLYFWIREKQFKRPSKLTLSISPVDVNYPLDRNKYRKRCKHKDFEKLVIHETPSLSQAYDLLKTPWFRHKIISSNKIFNIEFKINKELPENTKDFHFDPDIFNEKSFLVIFSSTVGKRKKFYWKVAGDNKFLSFELSDKILSDFFQNFIVHEVKNNRNGLLSSFESKSELDIRDFHRIIGHHFLLMAPKGTSENLIKKLIPSGFDLYSGMGHNFLVMAAEQSRDDIVDKLLPYNFDLNESISGMYALNNTLVIVGCHMKNIQFSAIDIAWQNYTVGSDTEDQRRRSNKIILSLLNKNSRLPGPHVAFKYEKASEEVKKFIDMCEKVHSYAQIDDIENLTTEITQHPHLRHFCNRNNQSIMFYAKQQQKLKIINLLSSLNISIGSHEDPEHGYLHQIPLECVFNKKAVIKFFGLNHKEKHQ</sequence>